<feature type="chain" id="PRO_5008251645" evidence="3">
    <location>
        <begin position="45"/>
        <end position="490"/>
    </location>
</feature>
<feature type="signal peptide" evidence="3">
    <location>
        <begin position="1"/>
        <end position="44"/>
    </location>
</feature>
<sequence>MAIDVKPPRHRRNRTSRLARSALPLAICASAAAAALAVPAPLLAQQGANAALHGGTIEVPVNKSQIVSTDQQIVRVMVGNPEIADIVPVTERSVYVLGKAMGTTSLTFYGYGGRVLSVVDIAVGPDVQGLRDQLVRLVPGSGIEASISGSSIVLSGISNNPGAINRAVQLAKTYAGENVVNLVSLGASQQVMLEVRFSEVKRDVGQNIGVSGFYNGSSVFGGLGNGASITPDPVTGASQIGIGSVTDTFGVLGATFRVLGADIEAYLNALEQKGYAKRLAEPTLVALSGEKASFLAGGEFPIPVVQNGGVLGGGNGPGGSITVEFKPFGVSLGFTPTVLSDRTINLKVEPEVSSIDRQASIQLNGIVIPGLQTRRASTTLELRDGESFAIAGLLQRDFASTVKQVPLLGNIPIIGALFRSTEFQKGETELLIIVTPRLVRPIRPDQVRLPTDRVADPDPATTTITGEAYDPLPAYPAASGTAAPETQYEF</sequence>
<feature type="domain" description="Type II/III secretion system secretin-like" evidence="4">
    <location>
        <begin position="269"/>
        <end position="440"/>
    </location>
</feature>
<evidence type="ECO:0000256" key="2">
    <source>
        <dbReference type="SAM" id="MobiDB-lite"/>
    </source>
</evidence>
<keyword evidence="7" id="KW-1185">Reference proteome</keyword>
<dbReference type="Pfam" id="PF13629">
    <property type="entry name" value="T2SS-T3SS_pil_N"/>
    <property type="match status" value="1"/>
</dbReference>
<dbReference type="PANTHER" id="PTHR30332:SF17">
    <property type="entry name" value="TYPE IV PILIATION SYSTEM PROTEIN DR_0774-RELATED"/>
    <property type="match status" value="1"/>
</dbReference>
<dbReference type="PANTHER" id="PTHR30332">
    <property type="entry name" value="PROBABLE GENERAL SECRETION PATHWAY PROTEIN D"/>
    <property type="match status" value="1"/>
</dbReference>
<dbReference type="InterPro" id="IPR004846">
    <property type="entry name" value="T2SS/T3SS_dom"/>
</dbReference>
<dbReference type="PRINTS" id="PR00811">
    <property type="entry name" value="BCTERIALGSPD"/>
</dbReference>
<evidence type="ECO:0000256" key="3">
    <source>
        <dbReference type="SAM" id="SignalP"/>
    </source>
</evidence>
<accession>A0A192D1S8</accession>
<name>A0A192D1S8_9SPHN</name>
<proteinExistence type="inferred from homology"/>
<dbReference type="InterPro" id="IPR050810">
    <property type="entry name" value="Bact_Secretion_Sys_Channel"/>
</dbReference>
<evidence type="ECO:0000259" key="4">
    <source>
        <dbReference type="Pfam" id="PF00263"/>
    </source>
</evidence>
<feature type="region of interest" description="Disordered" evidence="2">
    <location>
        <begin position="449"/>
        <end position="490"/>
    </location>
</feature>
<dbReference type="Proteomes" id="UP000078263">
    <property type="component" value="Chromosome"/>
</dbReference>
<evidence type="ECO:0000256" key="1">
    <source>
        <dbReference type="RuleBase" id="RU004003"/>
    </source>
</evidence>
<reference evidence="6 7" key="1">
    <citation type="submission" date="2016-05" db="EMBL/GenBank/DDBJ databases">
        <title>Compelete Genome Sequence of Bacteriochlorophyll-Synthesizing Bacterium Porphyrobacter neustonensis DSM 9434.</title>
        <authorList>
            <person name="Shi X.-L."/>
            <person name="Wu Y.-H."/>
            <person name="Cheng H."/>
            <person name="Xu L."/>
            <person name="Zhang X.-Q."/>
            <person name="Wang C.-S."/>
            <person name="Xu X.-W."/>
        </authorList>
    </citation>
    <scope>NUCLEOTIDE SEQUENCE [LARGE SCALE GENOMIC DNA]</scope>
    <source>
        <strain evidence="6 7">DSM 9434</strain>
    </source>
</reference>
<dbReference type="OrthoDB" id="9775455at2"/>
<dbReference type="STRING" id="1112.A9D12_03015"/>
<dbReference type="AlphaFoldDB" id="A0A192D1S8"/>
<dbReference type="GO" id="GO:0009306">
    <property type="term" value="P:protein secretion"/>
    <property type="evidence" value="ECO:0007669"/>
    <property type="project" value="InterPro"/>
</dbReference>
<dbReference type="Pfam" id="PF00263">
    <property type="entry name" value="Secretin"/>
    <property type="match status" value="1"/>
</dbReference>
<dbReference type="KEGG" id="pns:A9D12_03015"/>
<protein>
    <submittedName>
        <fullName evidence="6">Pilus assembly protein CpaC</fullName>
    </submittedName>
</protein>
<evidence type="ECO:0000259" key="5">
    <source>
        <dbReference type="Pfam" id="PF13629"/>
    </source>
</evidence>
<keyword evidence="3" id="KW-0732">Signal</keyword>
<organism evidence="6 7">
    <name type="scientific">Erythrobacter neustonensis</name>
    <dbReference type="NCBI Taxonomy" id="1112"/>
    <lineage>
        <taxon>Bacteria</taxon>
        <taxon>Pseudomonadati</taxon>
        <taxon>Pseudomonadota</taxon>
        <taxon>Alphaproteobacteria</taxon>
        <taxon>Sphingomonadales</taxon>
        <taxon>Erythrobacteraceae</taxon>
        <taxon>Erythrobacter/Porphyrobacter group</taxon>
        <taxon>Erythrobacter</taxon>
    </lineage>
</organism>
<dbReference type="GO" id="GO:0015627">
    <property type="term" value="C:type II protein secretion system complex"/>
    <property type="evidence" value="ECO:0007669"/>
    <property type="project" value="TreeGrafter"/>
</dbReference>
<comment type="similarity">
    <text evidence="1">Belongs to the bacterial secretin family.</text>
</comment>
<feature type="domain" description="Pilus formation protein N-terminal" evidence="5">
    <location>
        <begin position="55"/>
        <end position="123"/>
    </location>
</feature>
<dbReference type="EMBL" id="CP016033">
    <property type="protein sequence ID" value="ANK12075.1"/>
    <property type="molecule type" value="Genomic_DNA"/>
</dbReference>
<gene>
    <name evidence="6" type="ORF">A9D12_03015</name>
</gene>
<dbReference type="InterPro" id="IPR001775">
    <property type="entry name" value="GspD/PilQ"/>
</dbReference>
<dbReference type="InterPro" id="IPR032789">
    <property type="entry name" value="T2SS-T3SS_pil_N"/>
</dbReference>
<evidence type="ECO:0000313" key="6">
    <source>
        <dbReference type="EMBL" id="ANK12075.1"/>
    </source>
</evidence>
<evidence type="ECO:0000313" key="7">
    <source>
        <dbReference type="Proteomes" id="UP000078263"/>
    </source>
</evidence>